<protein>
    <submittedName>
        <fullName evidence="1">Uncharacterized protein</fullName>
    </submittedName>
</protein>
<evidence type="ECO:0000313" key="1">
    <source>
        <dbReference type="EMBL" id="SIR24602.1"/>
    </source>
</evidence>
<keyword evidence="2" id="KW-1185">Reference proteome</keyword>
<gene>
    <name evidence="1" type="ORF">SAMN05421797_108133</name>
</gene>
<evidence type="ECO:0000313" key="2">
    <source>
        <dbReference type="Proteomes" id="UP000186953"/>
    </source>
</evidence>
<reference evidence="2" key="1">
    <citation type="submission" date="2017-01" db="EMBL/GenBank/DDBJ databases">
        <authorList>
            <person name="Varghese N."/>
            <person name="Submissions S."/>
        </authorList>
    </citation>
    <scope>NUCLEOTIDE SEQUENCE [LARGE SCALE GENOMIC DNA]</scope>
    <source>
        <strain evidence="2">DSM 15366</strain>
    </source>
</reference>
<dbReference type="RefSeq" id="WP_143744207.1">
    <property type="nucleotide sequence ID" value="NZ_FTMA01000008.1"/>
</dbReference>
<name>A0A1N6ZCG3_9FLAO</name>
<organism evidence="1 2">
    <name type="scientific">Maribacter ulvicola</name>
    <dbReference type="NCBI Taxonomy" id="228959"/>
    <lineage>
        <taxon>Bacteria</taxon>
        <taxon>Pseudomonadati</taxon>
        <taxon>Bacteroidota</taxon>
        <taxon>Flavobacteriia</taxon>
        <taxon>Flavobacteriales</taxon>
        <taxon>Flavobacteriaceae</taxon>
        <taxon>Maribacter</taxon>
    </lineage>
</organism>
<accession>A0A1N6ZCG3</accession>
<proteinExistence type="predicted"/>
<dbReference type="Proteomes" id="UP000186953">
    <property type="component" value="Unassembled WGS sequence"/>
</dbReference>
<dbReference type="STRING" id="228959.SAMN05421797_108133"/>
<dbReference type="EMBL" id="FTMA01000008">
    <property type="protein sequence ID" value="SIR24602.1"/>
    <property type="molecule type" value="Genomic_DNA"/>
</dbReference>
<dbReference type="AlphaFoldDB" id="A0A1N6ZCG3"/>
<sequence length="41" mass="4747">MINDNQRMDFEINGMSKEDYVMSGKSMPIDAPTFKDVKYSI</sequence>